<proteinExistence type="predicted"/>
<dbReference type="EMBL" id="PNEN01001731">
    <property type="protein sequence ID" value="PPJ51938.1"/>
    <property type="molecule type" value="Genomic_DNA"/>
</dbReference>
<gene>
    <name evidence="1" type="ORF">CBER1_09681</name>
</gene>
<keyword evidence="2" id="KW-1185">Reference proteome</keyword>
<dbReference type="OrthoDB" id="3546279at2759"/>
<reference evidence="2" key="1">
    <citation type="journal article" date="2017" name="bioRxiv">
        <title>Conservation of a gene cluster reveals novel cercosporin biosynthetic mechanisms and extends production to the genus Colletotrichum.</title>
        <authorList>
            <person name="de Jonge R."/>
            <person name="Ebert M.K."/>
            <person name="Huitt-Roehl C.R."/>
            <person name="Pal P."/>
            <person name="Suttle J.C."/>
            <person name="Spanner R.E."/>
            <person name="Neubauer J.D."/>
            <person name="Jurick W.M.II."/>
            <person name="Stott K.A."/>
            <person name="Secor G.A."/>
            <person name="Thomma B.P.H.J."/>
            <person name="Van de Peer Y."/>
            <person name="Townsend C.A."/>
            <person name="Bolton M.D."/>
        </authorList>
    </citation>
    <scope>NUCLEOTIDE SEQUENCE [LARGE SCALE GENOMIC DNA]</scope>
    <source>
        <strain evidence="2">CBS538.71</strain>
    </source>
</reference>
<sequence>MKKVHAGTAYGAASSAVCRLFLPPPPRSNKIKTFTRRALIDAFQIHDKDGEMAISVDDWMGDLRLLRHFVVTTTLEPVGATKNVQRLWRDVVSEEATRHPLLNEQLSQPMFTLASVISISSVARSCAIAFALPEPRYVSMEQVTELFLLTRGVSTIVDACVLWLRSSPLAPVLVGYEIPDREQVTLPDSVSERFHVLDQMIDTACFGEHQKNVCKDALMALADVYRSVAYFSAKNQLQTGKTAERSICIQS</sequence>
<comment type="caution">
    <text evidence="1">The sequence shown here is derived from an EMBL/GenBank/DDBJ whole genome shotgun (WGS) entry which is preliminary data.</text>
</comment>
<organism evidence="1 2">
    <name type="scientific">Cercospora berteroae</name>
    <dbReference type="NCBI Taxonomy" id="357750"/>
    <lineage>
        <taxon>Eukaryota</taxon>
        <taxon>Fungi</taxon>
        <taxon>Dikarya</taxon>
        <taxon>Ascomycota</taxon>
        <taxon>Pezizomycotina</taxon>
        <taxon>Dothideomycetes</taxon>
        <taxon>Dothideomycetidae</taxon>
        <taxon>Mycosphaerellales</taxon>
        <taxon>Mycosphaerellaceae</taxon>
        <taxon>Cercospora</taxon>
    </lineage>
</organism>
<accession>A0A2S6BWT9</accession>
<evidence type="ECO:0000313" key="2">
    <source>
        <dbReference type="Proteomes" id="UP000237631"/>
    </source>
</evidence>
<evidence type="ECO:0000313" key="1">
    <source>
        <dbReference type="EMBL" id="PPJ51938.1"/>
    </source>
</evidence>
<protein>
    <recommendedName>
        <fullName evidence="3">EF-hand domain-containing protein</fullName>
    </recommendedName>
</protein>
<name>A0A2S6BWT9_9PEZI</name>
<dbReference type="AlphaFoldDB" id="A0A2S6BWT9"/>
<evidence type="ECO:0008006" key="3">
    <source>
        <dbReference type="Google" id="ProtNLM"/>
    </source>
</evidence>
<dbReference type="Proteomes" id="UP000237631">
    <property type="component" value="Unassembled WGS sequence"/>
</dbReference>
<dbReference type="STRING" id="357750.A0A2S6BWT9"/>